<dbReference type="InterPro" id="IPR044160">
    <property type="entry name" value="TGD4-like"/>
</dbReference>
<organism evidence="1 2">
    <name type="scientific">Stephania yunnanensis</name>
    <dbReference type="NCBI Taxonomy" id="152371"/>
    <lineage>
        <taxon>Eukaryota</taxon>
        <taxon>Viridiplantae</taxon>
        <taxon>Streptophyta</taxon>
        <taxon>Embryophyta</taxon>
        <taxon>Tracheophyta</taxon>
        <taxon>Spermatophyta</taxon>
        <taxon>Magnoliopsida</taxon>
        <taxon>Ranunculales</taxon>
        <taxon>Menispermaceae</taxon>
        <taxon>Menispermoideae</taxon>
        <taxon>Cissampelideae</taxon>
        <taxon>Stephania</taxon>
    </lineage>
</organism>
<accession>A0AAP0Q0Z5</accession>
<proteinExistence type="predicted"/>
<dbReference type="PANTHER" id="PTHR34954">
    <property type="entry name" value="EXPRESSED PROTEIN"/>
    <property type="match status" value="1"/>
</dbReference>
<dbReference type="PANTHER" id="PTHR34954:SF4">
    <property type="entry name" value="PROTEIN TRIGALACTOSYLDIACYLGLYCEROL 4, CHLOROPLASTIC"/>
    <property type="match status" value="1"/>
</dbReference>
<name>A0AAP0Q0Z5_9MAGN</name>
<comment type="caution">
    <text evidence="1">The sequence shown here is derived from an EMBL/GenBank/DDBJ whole genome shotgun (WGS) entry which is preliminary data.</text>
</comment>
<dbReference type="AlphaFoldDB" id="A0AAP0Q0Z5"/>
<evidence type="ECO:0000313" key="1">
    <source>
        <dbReference type="EMBL" id="KAK9161859.1"/>
    </source>
</evidence>
<protein>
    <recommendedName>
        <fullName evidence="3">Protein TRIGALACTOSYLDIACYLGLYCEROL 4, chloroplastic</fullName>
    </recommendedName>
</protein>
<sequence length="466" mass="51752">MKKLRWAMDGAFWDLDMSTPVTLDGVARPVPGDPLPLPLGLSRGIKLTRPKQVDFMHRFMFMPLVPSYSADGLALQRVLTVPFGDNWFASVLGQFNLQKLVTSVKEGGMKKRSPGSSWFKNARKYLCDKSLYALGFCTEYLITQDDVLLLSSEVYGDNKATRNKAVFLHKFPRHDLTVEAVLPGLFVEKSGEYWDVPFFIGMDLASIGSNSGSSYHLCIQHSNGAAKQFVGHQNLETPQTVVPGLCVKAGYAIKKSVDIWRRKEDKLKMVLPFDIFLSDPHISMSGILGTVVSGSLEDNIARSQRENEPQTSGGFGLHLPGNKFKLSGDLFASLSCTAQHGHFQRLFSDLTLVRARLDFSSGSKFISGAARLALDHYNSKPLDLAMLEPICPDVTLSLQQQIVGEFIFRVDSKLGFNFKGGELQPHVHETIYAVEYALKVLGSAKAVAWYSPKHKEAMVELCFFET</sequence>
<reference evidence="1 2" key="1">
    <citation type="submission" date="2024-01" db="EMBL/GenBank/DDBJ databases">
        <title>Genome assemblies of Stephania.</title>
        <authorList>
            <person name="Yang L."/>
        </authorList>
    </citation>
    <scope>NUCLEOTIDE SEQUENCE [LARGE SCALE GENOMIC DNA]</scope>
    <source>
        <strain evidence="1">YNDBR</strain>
        <tissue evidence="1">Leaf</tissue>
    </source>
</reference>
<evidence type="ECO:0008006" key="3">
    <source>
        <dbReference type="Google" id="ProtNLM"/>
    </source>
</evidence>
<dbReference type="GO" id="GO:0009941">
    <property type="term" value="C:chloroplast envelope"/>
    <property type="evidence" value="ECO:0007669"/>
    <property type="project" value="TreeGrafter"/>
</dbReference>
<dbReference type="GO" id="GO:0070300">
    <property type="term" value="F:phosphatidic acid binding"/>
    <property type="evidence" value="ECO:0007669"/>
    <property type="project" value="InterPro"/>
</dbReference>
<dbReference type="GO" id="GO:1990052">
    <property type="term" value="P:ER to chloroplast lipid transport"/>
    <property type="evidence" value="ECO:0007669"/>
    <property type="project" value="InterPro"/>
</dbReference>
<evidence type="ECO:0000313" key="2">
    <source>
        <dbReference type="Proteomes" id="UP001420932"/>
    </source>
</evidence>
<dbReference type="EMBL" id="JBBNAF010000003">
    <property type="protein sequence ID" value="KAK9161859.1"/>
    <property type="molecule type" value="Genomic_DNA"/>
</dbReference>
<dbReference type="Proteomes" id="UP001420932">
    <property type="component" value="Unassembled WGS sequence"/>
</dbReference>
<dbReference type="GO" id="GO:0034196">
    <property type="term" value="P:acylglycerol transport"/>
    <property type="evidence" value="ECO:0007669"/>
    <property type="project" value="InterPro"/>
</dbReference>
<keyword evidence="2" id="KW-1185">Reference proteome</keyword>
<gene>
    <name evidence="1" type="ORF">Syun_008200</name>
</gene>